<feature type="region of interest" description="Disordered" evidence="8">
    <location>
        <begin position="208"/>
        <end position="264"/>
    </location>
</feature>
<feature type="region of interest" description="Disordered" evidence="8">
    <location>
        <begin position="351"/>
        <end position="395"/>
    </location>
</feature>
<dbReference type="PANTHER" id="PTHR15594">
    <property type="entry name" value="PODOCALYXIN-LIKE PROTEIN 2"/>
    <property type="match status" value="1"/>
</dbReference>
<feature type="compositionally biased region" description="Polar residues" evidence="8">
    <location>
        <begin position="351"/>
        <end position="370"/>
    </location>
</feature>
<name>A0ABM1L6H9_GEKJA</name>
<keyword evidence="3" id="KW-0732">Signal</keyword>
<reference evidence="11" key="1">
    <citation type="submission" date="2025-08" db="UniProtKB">
        <authorList>
            <consortium name="RefSeq"/>
        </authorList>
    </citation>
    <scope>IDENTIFICATION</scope>
</reference>
<accession>A0ABM1L6H9</accession>
<evidence type="ECO:0000256" key="3">
    <source>
        <dbReference type="ARBA" id="ARBA00022729"/>
    </source>
</evidence>
<evidence type="ECO:0000256" key="5">
    <source>
        <dbReference type="ARBA" id="ARBA00022989"/>
    </source>
</evidence>
<evidence type="ECO:0000256" key="1">
    <source>
        <dbReference type="ARBA" id="ARBA00004479"/>
    </source>
</evidence>
<dbReference type="InterPro" id="IPR042397">
    <property type="entry name" value="PODXL2"/>
</dbReference>
<keyword evidence="7" id="KW-0325">Glycoprotein</keyword>
<evidence type="ECO:0000256" key="6">
    <source>
        <dbReference type="ARBA" id="ARBA00023136"/>
    </source>
</evidence>
<feature type="compositionally biased region" description="Polar residues" evidence="8">
    <location>
        <begin position="379"/>
        <end position="395"/>
    </location>
</feature>
<evidence type="ECO:0000256" key="2">
    <source>
        <dbReference type="ARBA" id="ARBA00022692"/>
    </source>
</evidence>
<keyword evidence="6 9" id="KW-0472">Membrane</keyword>
<evidence type="ECO:0000256" key="4">
    <source>
        <dbReference type="ARBA" id="ARBA00022889"/>
    </source>
</evidence>
<feature type="region of interest" description="Disordered" evidence="8">
    <location>
        <begin position="294"/>
        <end position="333"/>
    </location>
</feature>
<evidence type="ECO:0000313" key="10">
    <source>
        <dbReference type="Proteomes" id="UP000694871"/>
    </source>
</evidence>
<dbReference type="Proteomes" id="UP000694871">
    <property type="component" value="Unplaced"/>
</dbReference>
<keyword evidence="5 9" id="KW-1133">Transmembrane helix</keyword>
<feature type="region of interest" description="Disordered" evidence="8">
    <location>
        <begin position="597"/>
        <end position="626"/>
    </location>
</feature>
<keyword evidence="4" id="KW-0130">Cell adhesion</keyword>
<dbReference type="Pfam" id="PF06365">
    <property type="entry name" value="CD34_antigen"/>
    <property type="match status" value="1"/>
</dbReference>
<evidence type="ECO:0000256" key="9">
    <source>
        <dbReference type="SAM" id="Phobius"/>
    </source>
</evidence>
<keyword evidence="2 9" id="KW-0812">Transmembrane</keyword>
<proteinExistence type="predicted"/>
<dbReference type="RefSeq" id="XP_015281566.1">
    <property type="nucleotide sequence ID" value="XM_015426080.1"/>
</dbReference>
<evidence type="ECO:0000256" key="7">
    <source>
        <dbReference type="ARBA" id="ARBA00023180"/>
    </source>
</evidence>
<feature type="region of interest" description="Disordered" evidence="8">
    <location>
        <begin position="138"/>
        <end position="161"/>
    </location>
</feature>
<dbReference type="PANTHER" id="PTHR15594:SF1">
    <property type="entry name" value="PODOCALYXIN-LIKE PROTEIN 2"/>
    <property type="match status" value="1"/>
</dbReference>
<sequence>MAFSLQDLNKAVNTSLCICLALSEDLGTEGLSSTSLVDFTSMSHMESLESSEQTNLKAPESDLVPSALQAAPGSGFASEENEDSKILQSQYFWEEGGDLNDSSLYPGATPDYNVPLASQKALPKGDVTQTKNQWEVPAVHQPSDAAEPDSETPSTSTLEEEEGLLPINQSKGAPQSSQRPKVIFPETTGQDSLYSILLSTATSRRSAVTEAALERQEEESVPEHASSGFDLGSSMGPSLLPLSSILSATPEGPQGVSEVPFKSTSESTVAIVGAGRELAEAIATAATVKADVQEVEATTRGEGPEPTAGAGLGQADSTEGRASMESTETAEMEQTNEDLLLTASHGDGFQATETVSRTPGNPSSPSSSVDWTDKPAPTPTTAWNSTKQPVTATATAEQSFVPQTEDVHMAVLSTGVPWSLPQVTCKDWSNLAGKNYIILNMSDNIECEEFRLERGPQLLALVEEAFSRYENGLQNQWWISLSKPNENDKHLLMTLAGEHGVIPTNDVLLALDDMRRNLAEIGIQNYTTTTSCQSRPSQTHSDYGKLFVVLVIIGSVCVIIIIMGLIYNCWQRRLPKMKNMSHGEELRFVENGCHDNPTLDVASDSQSEMQEKKPSVNGGASINGPESWDVLINKRAGEEGDAFEEDTHL</sequence>
<feature type="transmembrane region" description="Helical" evidence="9">
    <location>
        <begin position="546"/>
        <end position="570"/>
    </location>
</feature>
<comment type="subcellular location">
    <subcellularLocation>
        <location evidence="1">Membrane</location>
        <topology evidence="1">Single-pass type I membrane protein</topology>
    </subcellularLocation>
</comment>
<evidence type="ECO:0000256" key="8">
    <source>
        <dbReference type="SAM" id="MobiDB-lite"/>
    </source>
</evidence>
<feature type="compositionally biased region" description="Low complexity" evidence="8">
    <location>
        <begin position="231"/>
        <end position="247"/>
    </location>
</feature>
<protein>
    <submittedName>
        <fullName evidence="11">Podocalyxin-like protein 2</fullName>
    </submittedName>
</protein>
<dbReference type="GeneID" id="107122940"/>
<dbReference type="InterPro" id="IPR013836">
    <property type="entry name" value="CD34/Podocalyxin"/>
</dbReference>
<evidence type="ECO:0000313" key="11">
    <source>
        <dbReference type="RefSeq" id="XP_015281566.1"/>
    </source>
</evidence>
<gene>
    <name evidence="11" type="primary">PODXL2</name>
</gene>
<keyword evidence="10" id="KW-1185">Reference proteome</keyword>
<organism evidence="10 11">
    <name type="scientific">Gekko japonicus</name>
    <name type="common">Schlegel's Japanese gecko</name>
    <dbReference type="NCBI Taxonomy" id="146911"/>
    <lineage>
        <taxon>Eukaryota</taxon>
        <taxon>Metazoa</taxon>
        <taxon>Chordata</taxon>
        <taxon>Craniata</taxon>
        <taxon>Vertebrata</taxon>
        <taxon>Euteleostomi</taxon>
        <taxon>Lepidosauria</taxon>
        <taxon>Squamata</taxon>
        <taxon>Bifurcata</taxon>
        <taxon>Gekkota</taxon>
        <taxon>Gekkonidae</taxon>
        <taxon>Gekkoninae</taxon>
        <taxon>Gekko</taxon>
    </lineage>
</organism>